<evidence type="ECO:0000313" key="2">
    <source>
        <dbReference type="EMBL" id="PSG89350.1"/>
    </source>
</evidence>
<dbReference type="Gene3D" id="3.40.50.2000">
    <property type="entry name" value="Glycogen Phosphorylase B"/>
    <property type="match status" value="2"/>
</dbReference>
<dbReference type="RefSeq" id="WP_106679548.1">
    <property type="nucleotide sequence ID" value="NZ_JACHWV010000003.1"/>
</dbReference>
<name>A0A2T1NB44_9FLAO</name>
<dbReference type="AlphaFoldDB" id="A0A2T1NB44"/>
<evidence type="ECO:0000259" key="1">
    <source>
        <dbReference type="Pfam" id="PF00534"/>
    </source>
</evidence>
<dbReference type="PANTHER" id="PTHR45947:SF3">
    <property type="entry name" value="SULFOQUINOVOSYL TRANSFERASE SQD2"/>
    <property type="match status" value="1"/>
</dbReference>
<keyword evidence="2" id="KW-0808">Transferase</keyword>
<dbReference type="OrthoDB" id="139410at2"/>
<dbReference type="Proteomes" id="UP000238430">
    <property type="component" value="Unassembled WGS sequence"/>
</dbReference>
<reference evidence="2 3" key="1">
    <citation type="submission" date="2018-03" db="EMBL/GenBank/DDBJ databases">
        <title>Mesoflavibacter sp. HG37 and Mesoflavibacter sp. HG96 sp.nov., two marine bacteria isolated from seawater of Western Pacific Ocean.</title>
        <authorList>
            <person name="Cheng H."/>
            <person name="Wu Y.-H."/>
            <person name="Guo L.-L."/>
            <person name="Xu X.-W."/>
        </authorList>
    </citation>
    <scope>NUCLEOTIDE SEQUENCE [LARGE SCALE GENOMIC DNA]</scope>
    <source>
        <strain evidence="2 3">KCTC 42117</strain>
    </source>
</reference>
<dbReference type="InterPro" id="IPR001296">
    <property type="entry name" value="Glyco_trans_1"/>
</dbReference>
<gene>
    <name evidence="2" type="ORF">C7H61_10380</name>
</gene>
<dbReference type="EMBL" id="PXOT01000024">
    <property type="protein sequence ID" value="PSG89350.1"/>
    <property type="molecule type" value="Genomic_DNA"/>
</dbReference>
<keyword evidence="3" id="KW-1185">Reference proteome</keyword>
<organism evidence="2 3">
    <name type="scientific">Mesoflavibacter zeaxanthinifaciens subsp. sabulilitoris</name>
    <dbReference type="NCBI Taxonomy" id="1520893"/>
    <lineage>
        <taxon>Bacteria</taxon>
        <taxon>Pseudomonadati</taxon>
        <taxon>Bacteroidota</taxon>
        <taxon>Flavobacteriia</taxon>
        <taxon>Flavobacteriales</taxon>
        <taxon>Flavobacteriaceae</taxon>
        <taxon>Mesoflavibacter</taxon>
    </lineage>
</organism>
<dbReference type="GO" id="GO:0016757">
    <property type="term" value="F:glycosyltransferase activity"/>
    <property type="evidence" value="ECO:0007669"/>
    <property type="project" value="InterPro"/>
</dbReference>
<feature type="domain" description="Glycosyl transferase family 1" evidence="1">
    <location>
        <begin position="160"/>
        <end position="315"/>
    </location>
</feature>
<dbReference type="InterPro" id="IPR050194">
    <property type="entry name" value="Glycosyltransferase_grp1"/>
</dbReference>
<dbReference type="PANTHER" id="PTHR45947">
    <property type="entry name" value="SULFOQUINOVOSYL TRANSFERASE SQD2"/>
    <property type="match status" value="1"/>
</dbReference>
<dbReference type="SUPFAM" id="SSF53756">
    <property type="entry name" value="UDP-Glycosyltransferase/glycogen phosphorylase"/>
    <property type="match status" value="1"/>
</dbReference>
<dbReference type="Pfam" id="PF00534">
    <property type="entry name" value="Glycos_transf_1"/>
    <property type="match status" value="1"/>
</dbReference>
<sequence length="335" mass="37841">MTHLVYIGNKLAHKGNTASTIDTLGLHFEDLGYKVTYASSKSNIFLRLLDMLLTVFKQRKTANYVLIDTYSTLNFYFALAVSLLCRLLKLKYIPILHGGNLPNRLSNNPKLSQLIFKYSYINVSPSEYIKHHFETKGYTCKVIPNSIEISQYEFNTRVIDEVKLLWVRSFSKIYNPTLAIDILETLKAKGYNASLCMVGPEKDGSLETTKAYAKFKGLDVTFTGGLTKSEWILLSKNYNIFINTTDFDNMPVSVIEAMALGLPVISTNVGGLPFLIHHQKDGLLVKSRQVEGFVIAIQQLKDDSVLLSSITKQARVKAESYDWSTIQQLWLSVLK</sequence>
<proteinExistence type="predicted"/>
<protein>
    <submittedName>
        <fullName evidence="2">Glycosyl transferase family 1</fullName>
    </submittedName>
</protein>
<dbReference type="CDD" id="cd03801">
    <property type="entry name" value="GT4_PimA-like"/>
    <property type="match status" value="1"/>
</dbReference>
<evidence type="ECO:0000313" key="3">
    <source>
        <dbReference type="Proteomes" id="UP000238430"/>
    </source>
</evidence>
<accession>A0A2T1NB44</accession>
<comment type="caution">
    <text evidence="2">The sequence shown here is derived from an EMBL/GenBank/DDBJ whole genome shotgun (WGS) entry which is preliminary data.</text>
</comment>